<evidence type="ECO:0000313" key="6">
    <source>
        <dbReference type="EMBL" id="MFB3167433.1"/>
    </source>
</evidence>
<dbReference type="InterPro" id="IPR003959">
    <property type="entry name" value="ATPase_AAA_core"/>
</dbReference>
<feature type="region of interest" description="Disordered" evidence="4">
    <location>
        <begin position="37"/>
        <end position="62"/>
    </location>
</feature>
<dbReference type="SMART" id="SM00382">
    <property type="entry name" value="AAA"/>
    <property type="match status" value="4"/>
</dbReference>
<accession>A0ABV4YS76</accession>
<proteinExistence type="inferred from homology"/>
<dbReference type="RefSeq" id="WP_306074965.1">
    <property type="nucleotide sequence ID" value="NZ_JAROBZ020000001.1"/>
</dbReference>
<comment type="similarity">
    <text evidence="1">Belongs to the CbxX/CfxQ family.</text>
</comment>
<sequence>MSFQKWLRIVLPEVQLIDFIQKEGFRGKKNRNVMRTQTSVGGGSVPPGSAIPTSNHSAIPQSGGAMKEAARDARLGIKNLTLNRSNDELDQLFEEIKSILNTHVLGQVRYIDDLLVCYKKAFLARNKGSVQNTILLSGPAGTGKSLSLNILINELYKKKLTPYKGYSTLDLSQYGERDIHTNFIVDCSALFSYGIGTVCFTGFEKAHADVLHYVTKLFRDGYFRTPEGIVVSASDYFLIIYMDGEVKEKDAGQQIPLSIAHQVPPGLLREIQSFAYTEPLKVDTLRSIIHKQIQQAAAKLQAQAQVTVQFNPNVFSDLAKRILPSKRYGEAIQELVENHFLSVLLDARARGRISSNQVIHVKMEDDRFIADTGKERILLKTISIIKEETLDDILAELDNLVGLDSVKTFVHELLQTVRLQKQREKLGGKTIPMTLHMVYTGNPGTGKTSVARLISRILKAMGLLPQGQLVEVARQDLVGEYVGSTALKTEEKIQSALGGVLFVDEAYTLARNKQDSFGLEAIDTLVKGMEDHRDQLVVILAGYTNEMETFLKTNPGLRSRFPFIVEFPDYTPKEMMDILLLQTKQRDYVIDPSAYEGLIELFAKKQIPGRNDSGNGRLVRNLMEEAIRKQSVRISENSNNENQSALNTLISDDFGIGLKEEFDLENALKNIIGLDNVKHFIRSLEKQILANKRRKEAGIDTKNDQTLNIIFSGNPGTGKTTIARLFASMLKSMGVIKRGHLVEVDRSHLVAEYVGQTAVKTTEVVESALGGVLFIDEAYSLVEEGTVGGGFGKEAIDTLVRLIENHRENLVVILAGYTNEMETFLESNPGLSSRFPLNITFPDYSAEQLARMTEIIAKSKGFVVSENLTTALISFYEKKQIPGKNDSGNGRFVRNTVEKAIRNQSIRIVEQPYLAVEELNRLTLEDFQLEPVEKKETALKELEQVIGLEKIKEFVRSLSAQIEIAKKREELGLPKAGSQSLHMVFKGNPGTGKTMIARILAKRLKELGVIKQDKLVETDRSGLVAGYVGQTALKTRRVLEKALGGVLFIDEAYALLGNGHDFGQEAIDTIVKFMDDHRANIIVILAGYDEDMERFLDSNAGLRSRFPTNIDFPDYTPNELLQIARLVFKAKGFEVSSDTEAALLKIFYKNKQIENAGNGRLARNMCELAIRNHALRVSQIHHPDVEQLVTILPQDIPEVGEHNG</sequence>
<feature type="domain" description="AAA+ ATPase" evidence="5">
    <location>
        <begin position="433"/>
        <end position="571"/>
    </location>
</feature>
<dbReference type="Pfam" id="PF17866">
    <property type="entry name" value="AAA_lid_6"/>
    <property type="match status" value="3"/>
</dbReference>
<dbReference type="SUPFAM" id="SSF52540">
    <property type="entry name" value="P-loop containing nucleoside triphosphate hydrolases"/>
    <property type="match status" value="4"/>
</dbReference>
<dbReference type="PRINTS" id="PR00819">
    <property type="entry name" value="CBXCFQXSUPER"/>
</dbReference>
<dbReference type="InterPro" id="IPR041627">
    <property type="entry name" value="AAA_lid_6"/>
</dbReference>
<feature type="compositionally biased region" description="Polar residues" evidence="4">
    <location>
        <begin position="51"/>
        <end position="60"/>
    </location>
</feature>
<gene>
    <name evidence="6" type="ORF">P5G62_009950</name>
</gene>
<dbReference type="PANTHER" id="PTHR43392">
    <property type="entry name" value="AAA-TYPE ATPASE FAMILY PROTEIN / ANKYRIN REPEAT FAMILY PROTEIN"/>
    <property type="match status" value="1"/>
</dbReference>
<feature type="domain" description="AAA+ ATPase" evidence="5">
    <location>
        <begin position="979"/>
        <end position="1116"/>
    </location>
</feature>
<evidence type="ECO:0000259" key="5">
    <source>
        <dbReference type="SMART" id="SM00382"/>
    </source>
</evidence>
<protein>
    <submittedName>
        <fullName evidence="6">AAA family ATPase</fullName>
    </submittedName>
</protein>
<dbReference type="CDD" id="cd00009">
    <property type="entry name" value="AAA"/>
    <property type="match status" value="3"/>
</dbReference>
<name>A0ABV4YS76_9BACI</name>
<keyword evidence="2" id="KW-0547">Nucleotide-binding</keyword>
<dbReference type="Proteomes" id="UP001241748">
    <property type="component" value="Unassembled WGS sequence"/>
</dbReference>
<dbReference type="PANTHER" id="PTHR43392:SF2">
    <property type="entry name" value="AAA-TYPE ATPASE FAMILY PROTEIN _ ANKYRIN REPEAT FAMILY PROTEIN"/>
    <property type="match status" value="1"/>
</dbReference>
<evidence type="ECO:0000256" key="1">
    <source>
        <dbReference type="ARBA" id="ARBA00010378"/>
    </source>
</evidence>
<keyword evidence="3" id="KW-0067">ATP-binding</keyword>
<dbReference type="InterPro" id="IPR003593">
    <property type="entry name" value="AAA+_ATPase"/>
</dbReference>
<organism evidence="6 7">
    <name type="scientific">Neobacillus driksii</name>
    <dbReference type="NCBI Taxonomy" id="3035913"/>
    <lineage>
        <taxon>Bacteria</taxon>
        <taxon>Bacillati</taxon>
        <taxon>Bacillota</taxon>
        <taxon>Bacilli</taxon>
        <taxon>Bacillales</taxon>
        <taxon>Bacillaceae</taxon>
        <taxon>Neobacillus</taxon>
    </lineage>
</organism>
<comment type="caution">
    <text evidence="6">The sequence shown here is derived from an EMBL/GenBank/DDBJ whole genome shotgun (WGS) entry which is preliminary data.</text>
</comment>
<feature type="domain" description="AAA+ ATPase" evidence="5">
    <location>
        <begin position="130"/>
        <end position="364"/>
    </location>
</feature>
<dbReference type="InterPro" id="IPR000641">
    <property type="entry name" value="CbxX/CfxQ"/>
</dbReference>
<keyword evidence="7" id="KW-1185">Reference proteome</keyword>
<feature type="domain" description="AAA+ ATPase" evidence="5">
    <location>
        <begin position="705"/>
        <end position="843"/>
    </location>
</feature>
<dbReference type="InterPro" id="IPR027417">
    <property type="entry name" value="P-loop_NTPase"/>
</dbReference>
<reference evidence="6 7" key="1">
    <citation type="submission" date="2024-05" db="EMBL/GenBank/DDBJ databases">
        <authorList>
            <person name="Venkateswaran K."/>
        </authorList>
    </citation>
    <scope>NUCLEOTIDE SEQUENCE [LARGE SCALE GENOMIC DNA]</scope>
    <source>
        <strain evidence="6 7">179-C4-2-HS</strain>
    </source>
</reference>
<dbReference type="Pfam" id="PF00004">
    <property type="entry name" value="AAA"/>
    <property type="match status" value="3"/>
</dbReference>
<evidence type="ECO:0000256" key="2">
    <source>
        <dbReference type="ARBA" id="ARBA00022741"/>
    </source>
</evidence>
<dbReference type="Gene3D" id="3.40.50.300">
    <property type="entry name" value="P-loop containing nucleotide triphosphate hydrolases"/>
    <property type="match status" value="4"/>
</dbReference>
<evidence type="ECO:0000313" key="7">
    <source>
        <dbReference type="Proteomes" id="UP001241748"/>
    </source>
</evidence>
<dbReference type="EMBL" id="JAROBZ020000001">
    <property type="protein sequence ID" value="MFB3167433.1"/>
    <property type="molecule type" value="Genomic_DNA"/>
</dbReference>
<evidence type="ECO:0000256" key="4">
    <source>
        <dbReference type="SAM" id="MobiDB-lite"/>
    </source>
</evidence>
<dbReference type="InterPro" id="IPR050773">
    <property type="entry name" value="CbxX/CfxQ_RuBisCO_ESX"/>
</dbReference>
<evidence type="ECO:0000256" key="3">
    <source>
        <dbReference type="ARBA" id="ARBA00022840"/>
    </source>
</evidence>
<dbReference type="Gene3D" id="1.10.8.60">
    <property type="match status" value="3"/>
</dbReference>